<dbReference type="Proteomes" id="UP001431572">
    <property type="component" value="Chromosome 2"/>
</dbReference>
<dbReference type="EMBL" id="JACATZ010000003">
    <property type="protein sequence ID" value="NWJ48749.1"/>
    <property type="molecule type" value="Genomic_DNA"/>
</dbReference>
<protein>
    <submittedName>
        <fullName evidence="1">Uncharacterized protein</fullName>
    </submittedName>
</protein>
<gene>
    <name evidence="1" type="ORF">HXX08_23060</name>
    <name evidence="2" type="ORF">HXX08_25305</name>
    <name evidence="3" type="ORF">OZ401_004299</name>
</gene>
<organism evidence="1 4">
    <name type="scientific">Candidatus Chlorohelix allophototropha</name>
    <dbReference type="NCBI Taxonomy" id="3003348"/>
    <lineage>
        <taxon>Bacteria</taxon>
        <taxon>Bacillati</taxon>
        <taxon>Chloroflexota</taxon>
        <taxon>Chloroflexia</taxon>
        <taxon>Candidatus Chloroheliales</taxon>
        <taxon>Candidatus Chloroheliaceae</taxon>
        <taxon>Candidatus Chlorohelix</taxon>
    </lineage>
</organism>
<evidence type="ECO:0000313" key="2">
    <source>
        <dbReference type="EMBL" id="NWJ49189.1"/>
    </source>
</evidence>
<sequence>MACENPDCKHIPGFDGINGYHSIEIPAPWHNQANRLLYNPKTKVFVLSPNSALTFAARQQALAELLQQRNVLIELFTTNPGIGHEKLCLTNKPEGNAGLPVLIVQEAGI</sequence>
<dbReference type="AlphaFoldDB" id="A0A8T7M9F7"/>
<evidence type="ECO:0000313" key="5">
    <source>
        <dbReference type="Proteomes" id="UP001431572"/>
    </source>
</evidence>
<dbReference type="Proteomes" id="UP000521676">
    <property type="component" value="Unassembled WGS sequence"/>
</dbReference>
<evidence type="ECO:0000313" key="4">
    <source>
        <dbReference type="Proteomes" id="UP000521676"/>
    </source>
</evidence>
<reference evidence="3" key="2">
    <citation type="journal article" date="2024" name="Nature">
        <title>Anoxygenic phototroph of the Chloroflexota uses a type I reaction centre.</title>
        <authorList>
            <person name="Tsuji J.M."/>
            <person name="Shaw N.A."/>
            <person name="Nagashima S."/>
            <person name="Venkiteswaran J.J."/>
            <person name="Schiff S.L."/>
            <person name="Watanabe T."/>
            <person name="Fukui M."/>
            <person name="Hanada S."/>
            <person name="Tank M."/>
            <person name="Neufeld J.D."/>
        </authorList>
    </citation>
    <scope>NUCLEOTIDE SEQUENCE</scope>
    <source>
        <strain evidence="3">L227-S17</strain>
    </source>
</reference>
<evidence type="ECO:0000313" key="1">
    <source>
        <dbReference type="EMBL" id="NWJ48749.1"/>
    </source>
</evidence>
<dbReference type="EMBL" id="CP128400">
    <property type="protein sequence ID" value="WJW68683.1"/>
    <property type="molecule type" value="Genomic_DNA"/>
</dbReference>
<proteinExistence type="predicted"/>
<reference evidence="1 4" key="1">
    <citation type="submission" date="2020-06" db="EMBL/GenBank/DDBJ databases">
        <title>Anoxygenic phototrophic Chloroflexota member uses a Type I reaction center.</title>
        <authorList>
            <person name="Tsuji J.M."/>
            <person name="Shaw N.A."/>
            <person name="Nagashima S."/>
            <person name="Venkiteswaran J."/>
            <person name="Schiff S.L."/>
            <person name="Hanada S."/>
            <person name="Tank M."/>
            <person name="Neufeld J.D."/>
        </authorList>
    </citation>
    <scope>NUCLEOTIDE SEQUENCE [LARGE SCALE GENOMIC DNA]</scope>
    <source>
        <strain evidence="1">L227-S17</strain>
    </source>
</reference>
<dbReference type="RefSeq" id="WP_341470588.1">
    <property type="nucleotide sequence ID" value="NZ_CP128400.1"/>
</dbReference>
<accession>A0A8T7M9F7</accession>
<name>A0A8T7M9F7_9CHLR</name>
<dbReference type="EMBL" id="JACATZ010000022">
    <property type="protein sequence ID" value="NWJ49189.1"/>
    <property type="molecule type" value="Genomic_DNA"/>
</dbReference>
<evidence type="ECO:0000313" key="3">
    <source>
        <dbReference type="EMBL" id="WJW68683.1"/>
    </source>
</evidence>
<keyword evidence="5" id="KW-1185">Reference proteome</keyword>